<feature type="region of interest" description="Disordered" evidence="1">
    <location>
        <begin position="45"/>
        <end position="114"/>
    </location>
</feature>
<proteinExistence type="predicted"/>
<accession>A0ABD0SVK4</accession>
<dbReference type="AlphaFoldDB" id="A0ABD0SVK4"/>
<dbReference type="Proteomes" id="UP001549921">
    <property type="component" value="Unassembled WGS sequence"/>
</dbReference>
<gene>
    <name evidence="2" type="ORF">ABMA28_003275</name>
</gene>
<name>A0ABD0SVK4_LOXSC</name>
<evidence type="ECO:0000313" key="3">
    <source>
        <dbReference type="Proteomes" id="UP001549921"/>
    </source>
</evidence>
<evidence type="ECO:0000313" key="2">
    <source>
        <dbReference type="EMBL" id="KAL0829792.1"/>
    </source>
</evidence>
<dbReference type="PANTHER" id="PTHR10773">
    <property type="entry name" value="DNA-DIRECTED RNA POLYMERASES I, II, AND III SUBUNIT RPABC2"/>
    <property type="match status" value="1"/>
</dbReference>
<feature type="compositionally biased region" description="Low complexity" evidence="1">
    <location>
        <begin position="45"/>
        <end position="59"/>
    </location>
</feature>
<evidence type="ECO:0000256" key="1">
    <source>
        <dbReference type="SAM" id="MobiDB-lite"/>
    </source>
</evidence>
<dbReference type="PANTHER" id="PTHR10773:SF19">
    <property type="match status" value="1"/>
</dbReference>
<protein>
    <submittedName>
        <fullName evidence="2">Uncharacterized protein</fullName>
    </submittedName>
</protein>
<organism evidence="2 3">
    <name type="scientific">Loxostege sticticalis</name>
    <name type="common">Beet webworm moth</name>
    <dbReference type="NCBI Taxonomy" id="481309"/>
    <lineage>
        <taxon>Eukaryota</taxon>
        <taxon>Metazoa</taxon>
        <taxon>Ecdysozoa</taxon>
        <taxon>Arthropoda</taxon>
        <taxon>Hexapoda</taxon>
        <taxon>Insecta</taxon>
        <taxon>Pterygota</taxon>
        <taxon>Neoptera</taxon>
        <taxon>Endopterygota</taxon>
        <taxon>Lepidoptera</taxon>
        <taxon>Glossata</taxon>
        <taxon>Ditrysia</taxon>
        <taxon>Pyraloidea</taxon>
        <taxon>Crambidae</taxon>
        <taxon>Pyraustinae</taxon>
        <taxon>Loxostege</taxon>
    </lineage>
</organism>
<reference evidence="2 3" key="1">
    <citation type="submission" date="2024-06" db="EMBL/GenBank/DDBJ databases">
        <title>A chromosome-level genome assembly of beet webworm, Loxostege sticticalis.</title>
        <authorList>
            <person name="Zhang Y."/>
        </authorList>
    </citation>
    <scope>NUCLEOTIDE SEQUENCE [LARGE SCALE GENOMIC DNA]</scope>
    <source>
        <strain evidence="2">AQ028</strain>
        <tissue evidence="2">Male pupae</tissue>
    </source>
</reference>
<feature type="compositionally biased region" description="Polar residues" evidence="1">
    <location>
        <begin position="70"/>
        <end position="92"/>
    </location>
</feature>
<dbReference type="EMBL" id="JBEDNZ010000014">
    <property type="protein sequence ID" value="KAL0829792.1"/>
    <property type="molecule type" value="Genomic_DNA"/>
</dbReference>
<sequence length="216" mass="24744">MKLKLKINVAHTVNVTIKTKRNVVQALRCKINKEKIIIPRRISSSFSSSSLSDSSSSLSSDDESNRTEVSRVNTPGDSNSTPTNVPASSSAIDTAPSVSEPKVSKKRKRNPASWKSKIAKTLRNIGKAYCKTKIEEPVRQEIFKQFWQLSDLERRREYIVRHTQDIKPKYRYITSQKLRAMNSAYYFEKDSNMIRVCKEFFKATLSISDRYIKTAL</sequence>
<comment type="caution">
    <text evidence="2">The sequence shown here is derived from an EMBL/GenBank/DDBJ whole genome shotgun (WGS) entry which is preliminary data.</text>
</comment>